<evidence type="ECO:0000313" key="3">
    <source>
        <dbReference type="Proteomes" id="UP000306477"/>
    </source>
</evidence>
<dbReference type="AlphaFoldDB" id="A0A4S3PUD4"/>
<keyword evidence="1" id="KW-0175">Coiled coil</keyword>
<reference evidence="2 3" key="1">
    <citation type="journal article" date="2019" name="Indoor Air">
        <title>Impacts of indoor surface finishes on bacterial viability.</title>
        <authorList>
            <person name="Hu J."/>
            <person name="Maamar S.B."/>
            <person name="Glawe A.J."/>
            <person name="Gottel N."/>
            <person name="Gilbert J.A."/>
            <person name="Hartmann E.M."/>
        </authorList>
    </citation>
    <scope>NUCLEOTIDE SEQUENCE [LARGE SCALE GENOMIC DNA]</scope>
    <source>
        <strain evidence="2 3">AF060A6</strain>
    </source>
</reference>
<evidence type="ECO:0000313" key="2">
    <source>
        <dbReference type="EMBL" id="THE12995.1"/>
    </source>
</evidence>
<keyword evidence="3" id="KW-1185">Reference proteome</keyword>
<dbReference type="Proteomes" id="UP000306477">
    <property type="component" value="Unassembled WGS sequence"/>
</dbReference>
<dbReference type="EMBL" id="SLUB01000012">
    <property type="protein sequence ID" value="THE12995.1"/>
    <property type="molecule type" value="Genomic_DNA"/>
</dbReference>
<protein>
    <recommendedName>
        <fullName evidence="4">Lipoprotein</fullName>
    </recommendedName>
</protein>
<organism evidence="2 3">
    <name type="scientific">Bacillus timonensis</name>
    <dbReference type="NCBI Taxonomy" id="1033734"/>
    <lineage>
        <taxon>Bacteria</taxon>
        <taxon>Bacillati</taxon>
        <taxon>Bacillota</taxon>
        <taxon>Bacilli</taxon>
        <taxon>Bacillales</taxon>
        <taxon>Bacillaceae</taxon>
        <taxon>Bacillus</taxon>
    </lineage>
</organism>
<sequence length="185" mass="22320">MSEIKKIFMSFVFLTVMTGCQNKEVSTDFKKVERLVEEIQVLKDEALKTEKELEALRDIERQYKYQFTNTPYINMNTSFLFYNLQKENVEWLNEHTTDELRFEKKNGEIYAITQSYERKVTYNTDNQTLENWYIEGISFEPMDNRAEVTIRPHYIGESDAVLEARYFHLIFVKIKEEWYLQDITL</sequence>
<dbReference type="PROSITE" id="PS51257">
    <property type="entry name" value="PROKAR_LIPOPROTEIN"/>
    <property type="match status" value="1"/>
</dbReference>
<evidence type="ECO:0000256" key="1">
    <source>
        <dbReference type="SAM" id="Coils"/>
    </source>
</evidence>
<accession>A0A4S3PUD4</accession>
<feature type="coiled-coil region" evidence="1">
    <location>
        <begin position="32"/>
        <end position="59"/>
    </location>
</feature>
<gene>
    <name evidence="2" type="ORF">E1I69_08965</name>
</gene>
<comment type="caution">
    <text evidence="2">The sequence shown here is derived from an EMBL/GenBank/DDBJ whole genome shotgun (WGS) entry which is preliminary data.</text>
</comment>
<evidence type="ECO:0008006" key="4">
    <source>
        <dbReference type="Google" id="ProtNLM"/>
    </source>
</evidence>
<dbReference type="RefSeq" id="WP_161974867.1">
    <property type="nucleotide sequence ID" value="NZ_SLUB01000012.1"/>
</dbReference>
<name>A0A4S3PUD4_9BACI</name>
<proteinExistence type="predicted"/>